<dbReference type="Gene3D" id="3.80.10.10">
    <property type="entry name" value="Ribonuclease Inhibitor"/>
    <property type="match status" value="1"/>
</dbReference>
<dbReference type="Proteomes" id="UP000613580">
    <property type="component" value="Unassembled WGS sequence"/>
</dbReference>
<name>A0A8H6WB55_MYCCL</name>
<dbReference type="InterPro" id="IPR032675">
    <property type="entry name" value="LRR_dom_sf"/>
</dbReference>
<dbReference type="EMBL" id="JACAZE010000009">
    <property type="protein sequence ID" value="KAF7306024.1"/>
    <property type="molecule type" value="Genomic_DNA"/>
</dbReference>
<sequence>MSLAALPGDLLLELAAAIEVRADVRSLAVTSKSVWANVAPALYQKVVLRSAEQTTRTLSMLKQHSSIARHVRELVISPSHSNYMESKANSAAVASIAFSKSLESLARFSWYDDYLHEEMWFALRMCCPRLRYLSTSVGALFPTNSQLFNFADLRGFSLHLGPGFYENNNEPISLEEGWPPSQRLWDMLFNRCPNLEELEIQGHSVFPAEMHFLVDGRWPHLRRLVLGDLSIDWRTGTIAPGQKTTFISFLEAHPELESLSMSRHNVNPSFLQAMDPDALKLTSFTGTLQQLQGLSHSFSTLKSLTFRDALWSRDPTILAITNVLQQLNALTDLAIVFTLHSPYDSSSILRALIASCSQVQNLTLGCLRQTSFQLDTLAKGLSSFRRMRTLNITLVSAGDLSLAAAGLRFARANPRLRELCIAFVPPSFPHNLPYRPLYPFPRTKKATARFEVIPDVYGLPRTLRVRESTTSVWPWMLRVTRHVRRYTLEVRWNGSGMRGENRRGVLGIFTERSPAGDELRMFALCSVLLCFAGAFLVRG</sequence>
<dbReference type="OrthoDB" id="2870744at2759"/>
<organism evidence="1 2">
    <name type="scientific">Mycena chlorophos</name>
    <name type="common">Agaric fungus</name>
    <name type="synonym">Agaricus chlorophos</name>
    <dbReference type="NCBI Taxonomy" id="658473"/>
    <lineage>
        <taxon>Eukaryota</taxon>
        <taxon>Fungi</taxon>
        <taxon>Dikarya</taxon>
        <taxon>Basidiomycota</taxon>
        <taxon>Agaricomycotina</taxon>
        <taxon>Agaricomycetes</taxon>
        <taxon>Agaricomycetidae</taxon>
        <taxon>Agaricales</taxon>
        <taxon>Marasmiineae</taxon>
        <taxon>Mycenaceae</taxon>
        <taxon>Mycena</taxon>
    </lineage>
</organism>
<dbReference type="SUPFAM" id="SSF52047">
    <property type="entry name" value="RNI-like"/>
    <property type="match status" value="1"/>
</dbReference>
<protein>
    <submittedName>
        <fullName evidence="1">Uncharacterized protein</fullName>
    </submittedName>
</protein>
<evidence type="ECO:0000313" key="2">
    <source>
        <dbReference type="Proteomes" id="UP000613580"/>
    </source>
</evidence>
<accession>A0A8H6WB55</accession>
<keyword evidence="2" id="KW-1185">Reference proteome</keyword>
<dbReference type="AlphaFoldDB" id="A0A8H6WB55"/>
<evidence type="ECO:0000313" key="1">
    <source>
        <dbReference type="EMBL" id="KAF7306024.1"/>
    </source>
</evidence>
<comment type="caution">
    <text evidence="1">The sequence shown here is derived from an EMBL/GenBank/DDBJ whole genome shotgun (WGS) entry which is preliminary data.</text>
</comment>
<gene>
    <name evidence="1" type="ORF">HMN09_00757000</name>
</gene>
<reference evidence="1" key="1">
    <citation type="submission" date="2020-05" db="EMBL/GenBank/DDBJ databases">
        <title>Mycena genomes resolve the evolution of fungal bioluminescence.</title>
        <authorList>
            <person name="Tsai I.J."/>
        </authorList>
    </citation>
    <scope>NUCLEOTIDE SEQUENCE</scope>
    <source>
        <strain evidence="1">110903Hualien_Pintung</strain>
    </source>
</reference>
<proteinExistence type="predicted"/>